<dbReference type="Proteomes" id="UP000460416">
    <property type="component" value="Unassembled WGS sequence"/>
</dbReference>
<dbReference type="EMBL" id="VJVW01000001">
    <property type="protein sequence ID" value="MUP40972.1"/>
    <property type="molecule type" value="Genomic_DNA"/>
</dbReference>
<organism evidence="1 2">
    <name type="scientific">Christiangramia aestuarii</name>
    <dbReference type="NCBI Taxonomy" id="1028746"/>
    <lineage>
        <taxon>Bacteria</taxon>
        <taxon>Pseudomonadati</taxon>
        <taxon>Bacteroidota</taxon>
        <taxon>Flavobacteriia</taxon>
        <taxon>Flavobacteriales</taxon>
        <taxon>Flavobacteriaceae</taxon>
        <taxon>Christiangramia</taxon>
    </lineage>
</organism>
<dbReference type="OrthoDB" id="1359750at2"/>
<dbReference type="RefSeq" id="WP_156272816.1">
    <property type="nucleotide sequence ID" value="NZ_BAABGI010000005.1"/>
</dbReference>
<sequence>MEKLYLICSLNSIAMCSISDKIKFCSCARGEKRKLKNFWVLYRYQGEKLETFMGEPKVPTKFLDPDFFMNAAIISERLNEVDAFDVPLNFREKDKLLVEINCCDQEYTYTFEYMNETWESAEEDVFDIMNHFKKINKGRLKDALKPNKA</sequence>
<proteinExistence type="predicted"/>
<protein>
    <submittedName>
        <fullName evidence="1">Uncharacterized protein</fullName>
    </submittedName>
</protein>
<dbReference type="AlphaFoldDB" id="A0A7M3SWJ1"/>
<evidence type="ECO:0000313" key="2">
    <source>
        <dbReference type="Proteomes" id="UP000460416"/>
    </source>
</evidence>
<comment type="caution">
    <text evidence="1">The sequence shown here is derived from an EMBL/GenBank/DDBJ whole genome shotgun (WGS) entry which is preliminary data.</text>
</comment>
<reference evidence="1 2" key="1">
    <citation type="submission" date="2019-07" db="EMBL/GenBank/DDBJ databases">
        <title>Gramella aestuarii sp. nov., isolated from a tidal flat, and emended description of Gramella echinicola.</title>
        <authorList>
            <person name="Liu L."/>
        </authorList>
    </citation>
    <scope>NUCLEOTIDE SEQUENCE [LARGE SCALE GENOMIC DNA]</scope>
    <source>
        <strain evidence="1 2">BS12</strain>
    </source>
</reference>
<keyword evidence="2" id="KW-1185">Reference proteome</keyword>
<accession>A0A7M3SWJ1</accession>
<evidence type="ECO:0000313" key="1">
    <source>
        <dbReference type="EMBL" id="MUP40972.1"/>
    </source>
</evidence>
<name>A0A7M3SWJ1_9FLAO</name>
<gene>
    <name evidence="1" type="ORF">FLP08_00155</name>
</gene>